<dbReference type="Pfam" id="PF00076">
    <property type="entry name" value="RRM_1"/>
    <property type="match status" value="1"/>
</dbReference>
<feature type="domain" description="RRM" evidence="4">
    <location>
        <begin position="367"/>
        <end position="445"/>
    </location>
</feature>
<keyword evidence="6" id="KW-1185">Reference proteome</keyword>
<dbReference type="OMA" id="RDNICAY"/>
<dbReference type="RefSeq" id="XP_038062112.1">
    <property type="nucleotide sequence ID" value="XM_038206184.1"/>
</dbReference>
<dbReference type="InterPro" id="IPR035979">
    <property type="entry name" value="RBD_domain_sf"/>
</dbReference>
<dbReference type="CDD" id="cd00590">
    <property type="entry name" value="RRM_SF"/>
    <property type="match status" value="1"/>
</dbReference>
<feature type="compositionally biased region" description="Basic and acidic residues" evidence="2">
    <location>
        <begin position="209"/>
        <end position="224"/>
    </location>
</feature>
<proteinExistence type="predicted"/>
<dbReference type="Proteomes" id="UP000887568">
    <property type="component" value="Unplaced"/>
</dbReference>
<protein>
    <recommendedName>
        <fullName evidence="4">RRM domain-containing protein</fullName>
    </recommendedName>
</protein>
<keyword evidence="3" id="KW-0812">Transmembrane</keyword>
<dbReference type="EnsemblMetazoa" id="XM_038206184.1">
    <property type="protein sequence ID" value="XP_038062112.1"/>
    <property type="gene ID" value="LOC119732609"/>
</dbReference>
<accession>A0A914AE91</accession>
<keyword evidence="3" id="KW-0472">Membrane</keyword>
<feature type="transmembrane region" description="Helical" evidence="3">
    <location>
        <begin position="6"/>
        <end position="31"/>
    </location>
</feature>
<evidence type="ECO:0000313" key="6">
    <source>
        <dbReference type="Proteomes" id="UP000887568"/>
    </source>
</evidence>
<feature type="region of interest" description="Disordered" evidence="2">
    <location>
        <begin position="168"/>
        <end position="191"/>
    </location>
</feature>
<dbReference type="InterPro" id="IPR000504">
    <property type="entry name" value="RRM_dom"/>
</dbReference>
<dbReference type="PANTHER" id="PTHR15241">
    <property type="entry name" value="TRANSFORMER-2-RELATED"/>
    <property type="match status" value="1"/>
</dbReference>
<dbReference type="AlphaFoldDB" id="A0A914AE91"/>
<dbReference type="GO" id="GO:0003723">
    <property type="term" value="F:RNA binding"/>
    <property type="evidence" value="ECO:0007669"/>
    <property type="project" value="UniProtKB-UniRule"/>
</dbReference>
<evidence type="ECO:0000256" key="2">
    <source>
        <dbReference type="SAM" id="MobiDB-lite"/>
    </source>
</evidence>
<organism evidence="5 6">
    <name type="scientific">Patiria miniata</name>
    <name type="common">Bat star</name>
    <name type="synonym">Asterina miniata</name>
    <dbReference type="NCBI Taxonomy" id="46514"/>
    <lineage>
        <taxon>Eukaryota</taxon>
        <taxon>Metazoa</taxon>
        <taxon>Echinodermata</taxon>
        <taxon>Eleutherozoa</taxon>
        <taxon>Asterozoa</taxon>
        <taxon>Asteroidea</taxon>
        <taxon>Valvatacea</taxon>
        <taxon>Valvatida</taxon>
        <taxon>Asterinidae</taxon>
        <taxon>Patiria</taxon>
    </lineage>
</organism>
<dbReference type="PROSITE" id="PS50102">
    <property type="entry name" value="RRM"/>
    <property type="match status" value="1"/>
</dbReference>
<dbReference type="SUPFAM" id="SSF54928">
    <property type="entry name" value="RNA-binding domain, RBD"/>
    <property type="match status" value="1"/>
</dbReference>
<dbReference type="PANTHER" id="PTHR15241:SF304">
    <property type="entry name" value="RRM DOMAIN-CONTAINING PROTEIN"/>
    <property type="match status" value="1"/>
</dbReference>
<sequence length="451" mass="50968">MTCLQLYHFDVCVVWALISLMETVVLTVITMPRAGNRKAQKKEGHQSRDKTSSKISESPEELKDVGISGNKNSPGNTDEQNSPSVTKPVVKQSQKNSNTKLRRKILKKKESGVNFVNQEMDDSEDGEISFNFKAGNIKEAEASTKTDSVELANVTGTSVEKPVQMLSKTRSAKGNQEAHSKSHEVSMGPVSNQELVDVTMDTNQVQEETTVKKQPHADSNEGKKQSGVKQKSRKRKASRQENDIPMKKAPKIEDIFFYCGNLPPGVTRETLKYFLQEEGIHPRVFIKRMKGLKHAPTDTLTPKQKLYKKNQLKAAKSLFATVIVKTEEEAKKMMLLNGITMPSPSSNDWETELKIVRRLPRPRKFPYKVHVGGLHPGINEDELRQYLESCGITPGHVVIIRTHRTQKSRRYGFVWFESVPDADKAVDLPEPSMRDRPLVIQHSFKKTFKNF</sequence>
<keyword evidence="1" id="KW-0694">RNA-binding</keyword>
<name>A0A914AE91_PATMI</name>
<keyword evidence="3" id="KW-1133">Transmembrane helix</keyword>
<evidence type="ECO:0000313" key="5">
    <source>
        <dbReference type="EnsemblMetazoa" id="XP_038062112.1"/>
    </source>
</evidence>
<dbReference type="OrthoDB" id="1875751at2759"/>
<reference evidence="5" key="1">
    <citation type="submission" date="2022-11" db="UniProtKB">
        <authorList>
            <consortium name="EnsemblMetazoa"/>
        </authorList>
    </citation>
    <scope>IDENTIFICATION</scope>
</reference>
<evidence type="ECO:0000259" key="4">
    <source>
        <dbReference type="PROSITE" id="PS50102"/>
    </source>
</evidence>
<feature type="region of interest" description="Disordered" evidence="2">
    <location>
        <begin position="204"/>
        <end position="246"/>
    </location>
</feature>
<feature type="compositionally biased region" description="Polar residues" evidence="2">
    <location>
        <begin position="69"/>
        <end position="99"/>
    </location>
</feature>
<evidence type="ECO:0000256" key="1">
    <source>
        <dbReference type="PROSITE-ProRule" id="PRU00176"/>
    </source>
</evidence>
<dbReference type="Gene3D" id="3.30.70.330">
    <property type="match status" value="2"/>
</dbReference>
<dbReference type="GeneID" id="119732609"/>
<dbReference type="SMART" id="SM00360">
    <property type="entry name" value="RRM"/>
    <property type="match status" value="1"/>
</dbReference>
<evidence type="ECO:0000256" key="3">
    <source>
        <dbReference type="SAM" id="Phobius"/>
    </source>
</evidence>
<feature type="compositionally biased region" description="Basic and acidic residues" evidence="2">
    <location>
        <begin position="41"/>
        <end position="52"/>
    </location>
</feature>
<dbReference type="InterPro" id="IPR012677">
    <property type="entry name" value="Nucleotide-bd_a/b_plait_sf"/>
</dbReference>
<feature type="region of interest" description="Disordered" evidence="2">
    <location>
        <begin position="35"/>
        <end position="104"/>
    </location>
</feature>